<reference evidence="2" key="1">
    <citation type="journal article" date="2019" name="Int. J. Syst. Evol. Microbiol.">
        <title>The Global Catalogue of Microorganisms (GCM) 10K type strain sequencing project: providing services to taxonomists for standard genome sequencing and annotation.</title>
        <authorList>
            <consortium name="The Broad Institute Genomics Platform"/>
            <consortium name="The Broad Institute Genome Sequencing Center for Infectious Disease"/>
            <person name="Wu L."/>
            <person name="Ma J."/>
        </authorList>
    </citation>
    <scope>NUCLEOTIDE SEQUENCE [LARGE SCALE GENOMIC DNA]</scope>
    <source>
        <strain evidence="2">JCM 3367</strain>
    </source>
</reference>
<dbReference type="EMBL" id="BAAARY010000002">
    <property type="protein sequence ID" value="GAA2514488.1"/>
    <property type="molecule type" value="Genomic_DNA"/>
</dbReference>
<proteinExistence type="predicted"/>
<organism evidence="1 2">
    <name type="scientific">Pilimelia columellifera subsp. columellifera</name>
    <dbReference type="NCBI Taxonomy" id="706583"/>
    <lineage>
        <taxon>Bacteria</taxon>
        <taxon>Bacillati</taxon>
        <taxon>Actinomycetota</taxon>
        <taxon>Actinomycetes</taxon>
        <taxon>Micromonosporales</taxon>
        <taxon>Micromonosporaceae</taxon>
        <taxon>Pilimelia</taxon>
    </lineage>
</organism>
<accession>A0ABP6ACG3</accession>
<comment type="caution">
    <text evidence="1">The sequence shown here is derived from an EMBL/GenBank/DDBJ whole genome shotgun (WGS) entry which is preliminary data.</text>
</comment>
<dbReference type="Proteomes" id="UP001499978">
    <property type="component" value="Unassembled WGS sequence"/>
</dbReference>
<protein>
    <submittedName>
        <fullName evidence="1">Uncharacterized protein</fullName>
    </submittedName>
</protein>
<name>A0ABP6ACG3_9ACTN</name>
<keyword evidence="2" id="KW-1185">Reference proteome</keyword>
<gene>
    <name evidence="1" type="ORF">GCM10010201_08260</name>
</gene>
<sequence>MAFWNRDRLPAGRRPDLDRDERVARWALVGDVAVVATNRGLWLPGRPRLGWHEINKATWSGRELTVVAAEAIQERDGYQVVVDLPAISLLIDSPGDLPDEVRARVTGSVGPTQHYAGPDNGPGLRVAARRVAGRDGLTWTVRYDEGVDPDGPGVRVATDDLVAAARAGVLDKP</sequence>
<evidence type="ECO:0000313" key="1">
    <source>
        <dbReference type="EMBL" id="GAA2514488.1"/>
    </source>
</evidence>
<evidence type="ECO:0000313" key="2">
    <source>
        <dbReference type="Proteomes" id="UP001499978"/>
    </source>
</evidence>
<dbReference type="RefSeq" id="WP_344168448.1">
    <property type="nucleotide sequence ID" value="NZ_BAAARY010000002.1"/>
</dbReference>